<feature type="signal peptide" evidence="1">
    <location>
        <begin position="1"/>
        <end position="19"/>
    </location>
</feature>
<proteinExistence type="predicted"/>
<feature type="chain" id="PRO_5036812991" description="VWFA domain-containing protein" evidence="1">
    <location>
        <begin position="20"/>
        <end position="762"/>
    </location>
</feature>
<keyword evidence="3" id="KW-1185">Reference proteome</keyword>
<evidence type="ECO:0000313" key="3">
    <source>
        <dbReference type="Proteomes" id="UP000791440"/>
    </source>
</evidence>
<dbReference type="PROSITE" id="PS51257">
    <property type="entry name" value="PROKAR_LIPOPROTEIN"/>
    <property type="match status" value="1"/>
</dbReference>
<sequence>MKTVALCVIFISCFTLGACHILPSIPPQLLPCYANGAPDLVAPRRLDVFLSLIKKLELNAQLDMRMLSTALLRSLRLDGIEQAYATAVQTDFILPFRASGFQFHKYKLLMDIFLPSQNLIDVDDLFTLSEKCLMHRMLSSTVRQWERGDENIVCPVSAQQSQNMATQSNSSIHSRCPIEDGVVQTDWGTIAPGTLVSAIAASLEHQRVMVTDILSANIFKEDVAEQLIDSAMQDWYDDIETLTEQTQKQSMESVDIGNVWVATLAGDLAEVVVNQGPRVGSVSQRMVVGSNNRWNDTLLPRHYYMFPQNSSIIDWHFTDAEILAGLDGLILATYVPKWVEQRRTLRLSHIIEMYYSNEGVSFDTTVKACNRQNLLHSILNSSDLQTEASRFAHVLSLRQITVYVPIEEMERITEAAVTAFTTYLPTLLRQNHRDCSVGRSIPVMDLVIATDGAWKGYDVEEFISWIGGAVELNLLQSTVSLIHGNTGGWIAPPSNNLTALFSHIHNFAEEWPNRLNLPNIISSVIQYSLNKTLADISNRDSAGPSTVVLIISPSDRPSATELERSRTLMSTLRSSYFDVYFAYVAQDVGDFQNINNEYLDYSELFITARSTAVSDVIDSVDTYLVKSNIPIRIMGAQCPFNGSVFDQIEYEDFVLPGRQTFYRIHPFYLRQQALTQVQFRNDGQGQLLACMWRGADTSHNCQTISERGIHIFNMTTPCASPEFCLPAHFVITSISTQNMCARKYLKLHWILPQPDRPYLPPH</sequence>
<evidence type="ECO:0008006" key="4">
    <source>
        <dbReference type="Google" id="ProtNLM"/>
    </source>
</evidence>
<protein>
    <recommendedName>
        <fullName evidence="4">VWFA domain-containing protein</fullName>
    </recommendedName>
</protein>
<name>A0A921ZGP2_MANSE</name>
<dbReference type="EMBL" id="JH668555">
    <property type="protein sequence ID" value="KAG6457707.1"/>
    <property type="molecule type" value="Genomic_DNA"/>
</dbReference>
<comment type="caution">
    <text evidence="2">The sequence shown here is derived from an EMBL/GenBank/DDBJ whole genome shotgun (WGS) entry which is preliminary data.</text>
</comment>
<dbReference type="Proteomes" id="UP000791440">
    <property type="component" value="Unassembled WGS sequence"/>
</dbReference>
<keyword evidence="1" id="KW-0732">Signal</keyword>
<dbReference type="AlphaFoldDB" id="A0A921ZGP2"/>
<organism evidence="2 3">
    <name type="scientific">Manduca sexta</name>
    <name type="common">Tobacco hawkmoth</name>
    <name type="synonym">Tobacco hornworm</name>
    <dbReference type="NCBI Taxonomy" id="7130"/>
    <lineage>
        <taxon>Eukaryota</taxon>
        <taxon>Metazoa</taxon>
        <taxon>Ecdysozoa</taxon>
        <taxon>Arthropoda</taxon>
        <taxon>Hexapoda</taxon>
        <taxon>Insecta</taxon>
        <taxon>Pterygota</taxon>
        <taxon>Neoptera</taxon>
        <taxon>Endopterygota</taxon>
        <taxon>Lepidoptera</taxon>
        <taxon>Glossata</taxon>
        <taxon>Ditrysia</taxon>
        <taxon>Bombycoidea</taxon>
        <taxon>Sphingidae</taxon>
        <taxon>Sphinginae</taxon>
        <taxon>Sphingini</taxon>
        <taxon>Manduca</taxon>
    </lineage>
</organism>
<accession>A0A921ZGP2</accession>
<reference evidence="2" key="2">
    <citation type="submission" date="2020-12" db="EMBL/GenBank/DDBJ databases">
        <authorList>
            <person name="Kanost M."/>
        </authorList>
    </citation>
    <scope>NUCLEOTIDE SEQUENCE</scope>
</reference>
<reference evidence="2" key="1">
    <citation type="journal article" date="2016" name="Insect Biochem. Mol. Biol.">
        <title>Multifaceted biological insights from a draft genome sequence of the tobacco hornworm moth, Manduca sexta.</title>
        <authorList>
            <person name="Kanost M.R."/>
            <person name="Arrese E.L."/>
            <person name="Cao X."/>
            <person name="Chen Y.R."/>
            <person name="Chellapilla S."/>
            <person name="Goldsmith M.R."/>
            <person name="Grosse-Wilde E."/>
            <person name="Heckel D.G."/>
            <person name="Herndon N."/>
            <person name="Jiang H."/>
            <person name="Papanicolaou A."/>
            <person name="Qu J."/>
            <person name="Soulages J.L."/>
            <person name="Vogel H."/>
            <person name="Walters J."/>
            <person name="Waterhouse R.M."/>
            <person name="Ahn S.J."/>
            <person name="Almeida F.C."/>
            <person name="An C."/>
            <person name="Aqrawi P."/>
            <person name="Bretschneider A."/>
            <person name="Bryant W.B."/>
            <person name="Bucks S."/>
            <person name="Chao H."/>
            <person name="Chevignon G."/>
            <person name="Christen J.M."/>
            <person name="Clarke D.F."/>
            <person name="Dittmer N.T."/>
            <person name="Ferguson L.C.F."/>
            <person name="Garavelou S."/>
            <person name="Gordon K.H.J."/>
            <person name="Gunaratna R.T."/>
            <person name="Han Y."/>
            <person name="Hauser F."/>
            <person name="He Y."/>
            <person name="Heidel-Fischer H."/>
            <person name="Hirsh A."/>
            <person name="Hu Y."/>
            <person name="Jiang H."/>
            <person name="Kalra D."/>
            <person name="Klinner C."/>
            <person name="Konig C."/>
            <person name="Kovar C."/>
            <person name="Kroll A.R."/>
            <person name="Kuwar S.S."/>
            <person name="Lee S.L."/>
            <person name="Lehman R."/>
            <person name="Li K."/>
            <person name="Li Z."/>
            <person name="Liang H."/>
            <person name="Lovelace S."/>
            <person name="Lu Z."/>
            <person name="Mansfield J.H."/>
            <person name="McCulloch K.J."/>
            <person name="Mathew T."/>
            <person name="Morton B."/>
            <person name="Muzny D.M."/>
            <person name="Neunemann D."/>
            <person name="Ongeri F."/>
            <person name="Pauchet Y."/>
            <person name="Pu L.L."/>
            <person name="Pyrousis I."/>
            <person name="Rao X.J."/>
            <person name="Redding A."/>
            <person name="Roesel C."/>
            <person name="Sanchez-Gracia A."/>
            <person name="Schaack S."/>
            <person name="Shukla A."/>
            <person name="Tetreau G."/>
            <person name="Wang Y."/>
            <person name="Xiong G.H."/>
            <person name="Traut W."/>
            <person name="Walsh T.K."/>
            <person name="Worley K.C."/>
            <person name="Wu D."/>
            <person name="Wu W."/>
            <person name="Wu Y.Q."/>
            <person name="Zhang X."/>
            <person name="Zou Z."/>
            <person name="Zucker H."/>
            <person name="Briscoe A.D."/>
            <person name="Burmester T."/>
            <person name="Clem R.J."/>
            <person name="Feyereisen R."/>
            <person name="Grimmelikhuijzen C.J.P."/>
            <person name="Hamodrakas S.J."/>
            <person name="Hansson B.S."/>
            <person name="Huguet E."/>
            <person name="Jermiin L.S."/>
            <person name="Lan Q."/>
            <person name="Lehman H.K."/>
            <person name="Lorenzen M."/>
            <person name="Merzendorfer H."/>
            <person name="Michalopoulos I."/>
            <person name="Morton D.B."/>
            <person name="Muthukrishnan S."/>
            <person name="Oakeshott J.G."/>
            <person name="Palmer W."/>
            <person name="Park Y."/>
            <person name="Passarelli A.L."/>
            <person name="Rozas J."/>
            <person name="Schwartz L.M."/>
            <person name="Smith W."/>
            <person name="Southgate A."/>
            <person name="Vilcinskas A."/>
            <person name="Vogt R."/>
            <person name="Wang P."/>
            <person name="Werren J."/>
            <person name="Yu X.Q."/>
            <person name="Zhou J.J."/>
            <person name="Brown S.J."/>
            <person name="Scherer S.E."/>
            <person name="Richards S."/>
            <person name="Blissard G.W."/>
        </authorList>
    </citation>
    <scope>NUCLEOTIDE SEQUENCE</scope>
</reference>
<evidence type="ECO:0000256" key="1">
    <source>
        <dbReference type="SAM" id="SignalP"/>
    </source>
</evidence>
<gene>
    <name evidence="2" type="ORF">O3G_MSEX010456</name>
</gene>
<evidence type="ECO:0000313" key="2">
    <source>
        <dbReference type="EMBL" id="KAG6457707.1"/>
    </source>
</evidence>